<dbReference type="AlphaFoldDB" id="A0A7S1T2H6"/>
<evidence type="ECO:0008006" key="6">
    <source>
        <dbReference type="Google" id="ProtNLM"/>
    </source>
</evidence>
<dbReference type="SUPFAM" id="SSF52540">
    <property type="entry name" value="P-loop containing nucleoside triphosphate hydrolases"/>
    <property type="match status" value="1"/>
</dbReference>
<evidence type="ECO:0000259" key="3">
    <source>
        <dbReference type="Pfam" id="PF00006"/>
    </source>
</evidence>
<dbReference type="InterPro" id="IPR005294">
    <property type="entry name" value="ATP_synth_F1_asu"/>
</dbReference>
<dbReference type="Gene3D" id="1.20.150.20">
    <property type="entry name" value="ATP synthase alpha/beta chain, C-terminal domain"/>
    <property type="match status" value="1"/>
</dbReference>
<gene>
    <name evidence="5" type="ORF">TCHU04912_LOCUS18674</name>
</gene>
<comment type="subcellular location">
    <subcellularLocation>
        <location evidence="1">Membrane</location>
    </subcellularLocation>
</comment>
<organism evidence="5">
    <name type="scientific">Tetraselmis chuii</name>
    <dbReference type="NCBI Taxonomy" id="63592"/>
    <lineage>
        <taxon>Eukaryota</taxon>
        <taxon>Viridiplantae</taxon>
        <taxon>Chlorophyta</taxon>
        <taxon>core chlorophytes</taxon>
        <taxon>Chlorodendrophyceae</taxon>
        <taxon>Chlorodendrales</taxon>
        <taxon>Chlorodendraceae</taxon>
        <taxon>Tetraselmis</taxon>
    </lineage>
</organism>
<evidence type="ECO:0000259" key="4">
    <source>
        <dbReference type="Pfam" id="PF00306"/>
    </source>
</evidence>
<accession>A0A7S1T2H6</accession>
<dbReference type="InterPro" id="IPR000194">
    <property type="entry name" value="ATPase_F1/V1/A1_a/bsu_nucl-bd"/>
</dbReference>
<dbReference type="GO" id="GO:0005524">
    <property type="term" value="F:ATP binding"/>
    <property type="evidence" value="ECO:0007669"/>
    <property type="project" value="InterPro"/>
</dbReference>
<evidence type="ECO:0000256" key="2">
    <source>
        <dbReference type="ARBA" id="ARBA00008936"/>
    </source>
</evidence>
<comment type="similarity">
    <text evidence="2">Belongs to the ATPase alpha/beta chains family.</text>
</comment>
<dbReference type="GO" id="GO:0046933">
    <property type="term" value="F:proton-transporting ATP synthase activity, rotational mechanism"/>
    <property type="evidence" value="ECO:0007669"/>
    <property type="project" value="InterPro"/>
</dbReference>
<dbReference type="Gene3D" id="3.40.50.300">
    <property type="entry name" value="P-loop containing nucleotide triphosphate hydrolases"/>
    <property type="match status" value="1"/>
</dbReference>
<dbReference type="GO" id="GO:0043531">
    <property type="term" value="F:ADP binding"/>
    <property type="evidence" value="ECO:0007669"/>
    <property type="project" value="TreeGrafter"/>
</dbReference>
<sequence length="673" mass="72387">MGVSLQFVYGRGSAVSASAPPRPQFPTRATAPVELSKTSISRSSCRGLRRYVNPPGWASRRNASVRVGGVGADEGEEAGAPDWDAEMSIFKKRTLKPSQLATLRQIEGEASIGKVLHSNSDLVIVEGLNNDAEPGTVVSFASGARGVLLWRRNDNICFILAFGGTSTITEGTPVQCSIQGILQVIDDEEGVVTKRKFETAQIPVDDVAGQIVNFIGRVKGSSGGQEDKGQKIPLLHKSPNMEDRGQINESLFTGVAAVDTLAPLGRGQSMLLTGLAGSGKRDLMLEAILGQRKSDVHCVLALIGEEEGVAEKLRALLEDKGAMARTTIVEAPKGSSFGQSYLAICTATSIAEKYRDNGGHSLVLLGDLAPMVQLWELFTAALVKMGPQALALESGDEEKLEKALEEEELVQYEGMLVSASAAQRRQFFAALIQRASKMHKRLGGGSLTMVGALAGEPATGISKRRQAVIEQHKTLSAEMKAKLLAALAAKEKLAGLDPDADRRRIRTEVVEEFMSLTDGQIVLEGSRDTDSGCMVVNSAASVSRIGNRAYDDVLAPVATPIRTALAQADDAQRASIDDNGDDINRALRARALLLQDLQQPVLLEDLVVKLYALEAGCLDDIEPRRVRSAAGMIVQEFRLKHPEILNEIRTTRNLSKDAVVVLKEWMKAHESLL</sequence>
<dbReference type="GO" id="GO:0045259">
    <property type="term" value="C:proton-transporting ATP synthase complex"/>
    <property type="evidence" value="ECO:0007669"/>
    <property type="project" value="InterPro"/>
</dbReference>
<feature type="domain" description="ATPase F1/V1/A1 complex alpha/beta subunit nucleotide-binding" evidence="3">
    <location>
        <begin position="254"/>
        <end position="371"/>
    </location>
</feature>
<dbReference type="InterPro" id="IPR038376">
    <property type="entry name" value="ATP_synth_asu_C_sf"/>
</dbReference>
<evidence type="ECO:0000256" key="1">
    <source>
        <dbReference type="ARBA" id="ARBA00004370"/>
    </source>
</evidence>
<dbReference type="InterPro" id="IPR027417">
    <property type="entry name" value="P-loop_NTPase"/>
</dbReference>
<dbReference type="EMBL" id="HBGG01035727">
    <property type="protein sequence ID" value="CAD9216434.1"/>
    <property type="molecule type" value="Transcribed_RNA"/>
</dbReference>
<name>A0A7S1T2H6_9CHLO</name>
<dbReference type="Pfam" id="PF00306">
    <property type="entry name" value="ATP-synt_ab_C"/>
    <property type="match status" value="1"/>
</dbReference>
<dbReference type="SUPFAM" id="SSF47917">
    <property type="entry name" value="C-terminal domain of alpha and beta subunits of F1 ATP synthase"/>
    <property type="match status" value="1"/>
</dbReference>
<dbReference type="PANTHER" id="PTHR48082:SF2">
    <property type="entry name" value="ATP SYNTHASE SUBUNIT ALPHA, MITOCHONDRIAL"/>
    <property type="match status" value="1"/>
</dbReference>
<feature type="domain" description="ATP synthase alpha subunit C-terminal" evidence="4">
    <location>
        <begin position="582"/>
        <end position="667"/>
    </location>
</feature>
<dbReference type="Pfam" id="PF00006">
    <property type="entry name" value="ATP-synt_ab"/>
    <property type="match status" value="1"/>
</dbReference>
<evidence type="ECO:0000313" key="5">
    <source>
        <dbReference type="EMBL" id="CAD9216434.1"/>
    </source>
</evidence>
<dbReference type="InterPro" id="IPR000793">
    <property type="entry name" value="ATP_synth_asu_C"/>
</dbReference>
<reference evidence="5" key="1">
    <citation type="submission" date="2021-01" db="EMBL/GenBank/DDBJ databases">
        <authorList>
            <person name="Corre E."/>
            <person name="Pelletier E."/>
            <person name="Niang G."/>
            <person name="Scheremetjew M."/>
            <person name="Finn R."/>
            <person name="Kale V."/>
            <person name="Holt S."/>
            <person name="Cochrane G."/>
            <person name="Meng A."/>
            <person name="Brown T."/>
            <person name="Cohen L."/>
        </authorList>
    </citation>
    <scope>NUCLEOTIDE SEQUENCE</scope>
    <source>
        <strain evidence="5">PLY429</strain>
    </source>
</reference>
<dbReference type="PANTHER" id="PTHR48082">
    <property type="entry name" value="ATP SYNTHASE SUBUNIT ALPHA, MITOCHONDRIAL"/>
    <property type="match status" value="1"/>
</dbReference>
<proteinExistence type="inferred from homology"/>
<protein>
    <recommendedName>
        <fullName evidence="6">H(+)-transporting two-sector ATPase</fullName>
    </recommendedName>
</protein>